<feature type="transmembrane region" description="Helical" evidence="2">
    <location>
        <begin position="6"/>
        <end position="26"/>
    </location>
</feature>
<feature type="compositionally biased region" description="Basic and acidic residues" evidence="1">
    <location>
        <begin position="71"/>
        <end position="90"/>
    </location>
</feature>
<gene>
    <name evidence="3" type="ORF">BJY18_005392</name>
</gene>
<evidence type="ECO:0000256" key="2">
    <source>
        <dbReference type="SAM" id="Phobius"/>
    </source>
</evidence>
<keyword evidence="2" id="KW-1133">Transmembrane helix</keyword>
<accession>A0A840J374</accession>
<organism evidence="3 4">
    <name type="scientific">Amycolatopsis jiangsuensis</name>
    <dbReference type="NCBI Taxonomy" id="1181879"/>
    <lineage>
        <taxon>Bacteria</taxon>
        <taxon>Bacillati</taxon>
        <taxon>Actinomycetota</taxon>
        <taxon>Actinomycetes</taxon>
        <taxon>Pseudonocardiales</taxon>
        <taxon>Pseudonocardiaceae</taxon>
        <taxon>Amycolatopsis</taxon>
    </lineage>
</organism>
<evidence type="ECO:0000313" key="3">
    <source>
        <dbReference type="EMBL" id="MBB4687907.1"/>
    </source>
</evidence>
<keyword evidence="2" id="KW-0812">Transmembrane</keyword>
<feature type="compositionally biased region" description="Basic and acidic residues" evidence="1">
    <location>
        <begin position="135"/>
        <end position="144"/>
    </location>
</feature>
<feature type="compositionally biased region" description="Pro residues" evidence="1">
    <location>
        <begin position="48"/>
        <end position="57"/>
    </location>
</feature>
<dbReference type="EMBL" id="JACHMG010000001">
    <property type="protein sequence ID" value="MBB4687907.1"/>
    <property type="molecule type" value="Genomic_DNA"/>
</dbReference>
<reference evidence="3 4" key="1">
    <citation type="submission" date="2020-08" db="EMBL/GenBank/DDBJ databases">
        <title>Sequencing the genomes of 1000 actinobacteria strains.</title>
        <authorList>
            <person name="Klenk H.-P."/>
        </authorList>
    </citation>
    <scope>NUCLEOTIDE SEQUENCE [LARGE SCALE GENOMIC DNA]</scope>
    <source>
        <strain evidence="3 4">DSM 45859</strain>
    </source>
</reference>
<dbReference type="Proteomes" id="UP000581769">
    <property type="component" value="Unassembled WGS sequence"/>
</dbReference>
<comment type="caution">
    <text evidence="3">The sequence shown here is derived from an EMBL/GenBank/DDBJ whole genome shotgun (WGS) entry which is preliminary data.</text>
</comment>
<keyword evidence="4" id="KW-1185">Reference proteome</keyword>
<dbReference type="RefSeq" id="WP_184782686.1">
    <property type="nucleotide sequence ID" value="NZ_JACHMG010000001.1"/>
</dbReference>
<evidence type="ECO:0000313" key="4">
    <source>
        <dbReference type="Proteomes" id="UP000581769"/>
    </source>
</evidence>
<dbReference type="AlphaFoldDB" id="A0A840J374"/>
<evidence type="ECO:0000256" key="1">
    <source>
        <dbReference type="SAM" id="MobiDB-lite"/>
    </source>
</evidence>
<sequence>MLWLFGQIWLWLLVSFLLGAAVMWLLTRMARPRAEGAGATEAARPEPSRPPAEPPAPTDAEQTHYLPPVEESPHDDFGYHDSGYHEEDPGRVYNDYPEIDPDEPYPPRDAVGYPEPEPRLSGELDWPADEEYADDWPHEDEPAQRRPGRSG</sequence>
<keyword evidence="2" id="KW-0472">Membrane</keyword>
<proteinExistence type="predicted"/>
<name>A0A840J374_9PSEU</name>
<feature type="region of interest" description="Disordered" evidence="1">
    <location>
        <begin position="34"/>
        <end position="151"/>
    </location>
</feature>
<protein>
    <recommendedName>
        <fullName evidence="5">LapA family protein</fullName>
    </recommendedName>
</protein>
<evidence type="ECO:0008006" key="5">
    <source>
        <dbReference type="Google" id="ProtNLM"/>
    </source>
</evidence>